<feature type="transmembrane region" description="Helical" evidence="1">
    <location>
        <begin position="238"/>
        <end position="261"/>
    </location>
</feature>
<dbReference type="GO" id="GO:0009507">
    <property type="term" value="C:chloroplast"/>
    <property type="evidence" value="ECO:0007669"/>
    <property type="project" value="TreeGrafter"/>
</dbReference>
<reference evidence="2 3" key="1">
    <citation type="submission" date="2023-10" db="EMBL/GenBank/DDBJ databases">
        <title>Chromosome-scale genome assembly provides insights into flower coloration mechanisms of Canna indica.</title>
        <authorList>
            <person name="Li C."/>
        </authorList>
    </citation>
    <scope>NUCLEOTIDE SEQUENCE [LARGE SCALE GENOMIC DNA]</scope>
    <source>
        <tissue evidence="2">Flower</tissue>
    </source>
</reference>
<feature type="transmembrane region" description="Helical" evidence="1">
    <location>
        <begin position="349"/>
        <end position="371"/>
    </location>
</feature>
<dbReference type="Proteomes" id="UP001327560">
    <property type="component" value="Chromosome 5"/>
</dbReference>
<feature type="transmembrane region" description="Helical" evidence="1">
    <location>
        <begin position="267"/>
        <end position="288"/>
    </location>
</feature>
<keyword evidence="1" id="KW-1133">Transmembrane helix</keyword>
<dbReference type="PANTHER" id="PTHR33918">
    <property type="entry name" value="OS01G0704200 PROTEIN"/>
    <property type="match status" value="1"/>
</dbReference>
<evidence type="ECO:0000256" key="1">
    <source>
        <dbReference type="SAM" id="Phobius"/>
    </source>
</evidence>
<dbReference type="PANTHER" id="PTHR33918:SF4">
    <property type="entry name" value="ABC-2 TYPE TRANSPORTER DOMAIN-CONTAINING PROTEIN"/>
    <property type="match status" value="1"/>
</dbReference>
<evidence type="ECO:0000313" key="2">
    <source>
        <dbReference type="EMBL" id="WOL07824.1"/>
    </source>
</evidence>
<evidence type="ECO:0000313" key="3">
    <source>
        <dbReference type="Proteomes" id="UP001327560"/>
    </source>
</evidence>
<name>A0AAQ3KFC1_9LILI</name>
<dbReference type="AlphaFoldDB" id="A0AAQ3KFC1"/>
<gene>
    <name evidence="2" type="ORF">Cni_G16573</name>
</gene>
<dbReference type="EMBL" id="CP136894">
    <property type="protein sequence ID" value="WOL07824.1"/>
    <property type="molecule type" value="Genomic_DNA"/>
</dbReference>
<accession>A0AAQ3KFC1</accession>
<feature type="transmembrane region" description="Helical" evidence="1">
    <location>
        <begin position="160"/>
        <end position="184"/>
    </location>
</feature>
<feature type="transmembrane region" description="Helical" evidence="1">
    <location>
        <begin position="196"/>
        <end position="217"/>
    </location>
</feature>
<keyword evidence="3" id="KW-1185">Reference proteome</keyword>
<protein>
    <submittedName>
        <fullName evidence="2">Uncharacterized protein</fullName>
    </submittedName>
</protein>
<keyword evidence="1" id="KW-0812">Transmembrane</keyword>
<sequence length="380" mass="41747">MMMTPQAVCCSHRHFLRLSPPSSRTTSSPSFVSRRRGFSIPSGALPIANLRWKDCNLRFTNESKGRPIRPSKVFTYLPDSENSNGAIKEAKLSKVDSVVGGSLVGENDSDAILRSGSRARGSYDPSCGKSGSISFCGLTHQILEERKLVSSPFKDGTGSLVWVLGPLALISSLVVPQFFLGSIIESIVRDEILAEIVASLSSEIIFYVGLSSFLSITDHVQRPYLDISTKRWSLITGLKGYLSSAFFTTGFKVVAPLLAAYVVWPVIGLPAVVAVAPFLLGCAAQYAFEIHLGNRNSSCWPVLPIIFEVYRLYQLNKGAHFMERLMFLMRGASTNPAVMERSNAFISMLAVFQILGVVCLWSLITFLLRLFPSRPVAENY</sequence>
<organism evidence="2 3">
    <name type="scientific">Canna indica</name>
    <name type="common">Indian-shot</name>
    <dbReference type="NCBI Taxonomy" id="4628"/>
    <lineage>
        <taxon>Eukaryota</taxon>
        <taxon>Viridiplantae</taxon>
        <taxon>Streptophyta</taxon>
        <taxon>Embryophyta</taxon>
        <taxon>Tracheophyta</taxon>
        <taxon>Spermatophyta</taxon>
        <taxon>Magnoliopsida</taxon>
        <taxon>Liliopsida</taxon>
        <taxon>Zingiberales</taxon>
        <taxon>Cannaceae</taxon>
        <taxon>Canna</taxon>
    </lineage>
</organism>
<proteinExistence type="predicted"/>
<keyword evidence="1" id="KW-0472">Membrane</keyword>